<dbReference type="RefSeq" id="WP_184312578.1">
    <property type="nucleotide sequence ID" value="NZ_JACHEN010000032.1"/>
</dbReference>
<dbReference type="PANTHER" id="PTHR37810">
    <property type="entry name" value="IMMUNITY PROTEIN SDPI"/>
    <property type="match status" value="1"/>
</dbReference>
<keyword evidence="1" id="KW-0472">Membrane</keyword>
<evidence type="ECO:0000256" key="1">
    <source>
        <dbReference type="SAM" id="Phobius"/>
    </source>
</evidence>
<dbReference type="Proteomes" id="UP000579281">
    <property type="component" value="Unassembled WGS sequence"/>
</dbReference>
<feature type="domain" description="DUF1648" evidence="2">
    <location>
        <begin position="10"/>
        <end position="53"/>
    </location>
</feature>
<dbReference type="InterPro" id="IPR025962">
    <property type="entry name" value="SdpI/YhfL"/>
</dbReference>
<dbReference type="PANTHER" id="PTHR37810:SF5">
    <property type="entry name" value="IMMUNITY PROTEIN SDPI"/>
    <property type="match status" value="1"/>
</dbReference>
<proteinExistence type="predicted"/>
<dbReference type="Pfam" id="PF13630">
    <property type="entry name" value="SdpI"/>
    <property type="match status" value="1"/>
</dbReference>
<keyword evidence="4" id="KW-1185">Reference proteome</keyword>
<keyword evidence="1" id="KW-1133">Transmembrane helix</keyword>
<protein>
    <submittedName>
        <fullName evidence="3">Putative membrane protein</fullName>
    </submittedName>
</protein>
<feature type="transmembrane region" description="Helical" evidence="1">
    <location>
        <begin position="113"/>
        <end position="130"/>
    </location>
</feature>
<feature type="transmembrane region" description="Helical" evidence="1">
    <location>
        <begin position="7"/>
        <end position="25"/>
    </location>
</feature>
<feature type="transmembrane region" description="Helical" evidence="1">
    <location>
        <begin position="159"/>
        <end position="177"/>
    </location>
</feature>
<dbReference type="Pfam" id="PF07853">
    <property type="entry name" value="DUF1648"/>
    <property type="match status" value="1"/>
</dbReference>
<comment type="caution">
    <text evidence="3">The sequence shown here is derived from an EMBL/GenBank/DDBJ whole genome shotgun (WGS) entry which is preliminary data.</text>
</comment>
<sequence>MKINKWIVVMVLLSIIGTIFVYQYLPDTVPGHWNLSGEIDRYDKKEMVFVTALLPLILHLLMVFLPNLDPKKASYLKHEKAYAMFQIAIVIFLIAIHWVVLASALGYDVNTGKFVRIGLGILFVIIGNYMSQIRHNYFFGIKNPWTLANEEVWTKTHRLGGYGFILSGIFAFLSVFLQNAVAFKVMMIGIFGPVIGVNIYSYWLYQKIKKVS</sequence>
<dbReference type="InterPro" id="IPR026272">
    <property type="entry name" value="SdpI"/>
</dbReference>
<dbReference type="PIRSF" id="PIRSF038959">
    <property type="entry name" value="SdpI"/>
    <property type="match status" value="1"/>
</dbReference>
<gene>
    <name evidence="3" type="ORF">HNQ80_004221</name>
</gene>
<dbReference type="InterPro" id="IPR012867">
    <property type="entry name" value="DUF1648"/>
</dbReference>
<dbReference type="GO" id="GO:0009636">
    <property type="term" value="P:response to toxic substance"/>
    <property type="evidence" value="ECO:0007669"/>
    <property type="project" value="TreeGrafter"/>
</dbReference>
<dbReference type="EMBL" id="JACHEN010000032">
    <property type="protein sequence ID" value="MBB6218082.1"/>
    <property type="molecule type" value="Genomic_DNA"/>
</dbReference>
<evidence type="ECO:0000313" key="3">
    <source>
        <dbReference type="EMBL" id="MBB6218082.1"/>
    </source>
</evidence>
<dbReference type="AlphaFoldDB" id="A0A841L4P1"/>
<feature type="transmembrane region" description="Helical" evidence="1">
    <location>
        <begin position="183"/>
        <end position="205"/>
    </location>
</feature>
<feature type="transmembrane region" description="Helical" evidence="1">
    <location>
        <begin position="47"/>
        <end position="65"/>
    </location>
</feature>
<name>A0A841L4P1_9FIRM</name>
<organism evidence="3 4">
    <name type="scientific">Anaerosolibacter carboniphilus</name>
    <dbReference type="NCBI Taxonomy" id="1417629"/>
    <lineage>
        <taxon>Bacteria</taxon>
        <taxon>Bacillati</taxon>
        <taxon>Bacillota</taxon>
        <taxon>Clostridia</taxon>
        <taxon>Peptostreptococcales</taxon>
        <taxon>Thermotaleaceae</taxon>
        <taxon>Anaerosolibacter</taxon>
    </lineage>
</organism>
<feature type="transmembrane region" description="Helical" evidence="1">
    <location>
        <begin position="85"/>
        <end position="107"/>
    </location>
</feature>
<keyword evidence="1" id="KW-0812">Transmembrane</keyword>
<accession>A0A841L4P1</accession>
<evidence type="ECO:0000313" key="4">
    <source>
        <dbReference type="Proteomes" id="UP000579281"/>
    </source>
</evidence>
<reference evidence="3 4" key="1">
    <citation type="submission" date="2020-08" db="EMBL/GenBank/DDBJ databases">
        <title>Genomic Encyclopedia of Type Strains, Phase IV (KMG-IV): sequencing the most valuable type-strain genomes for metagenomic binning, comparative biology and taxonomic classification.</title>
        <authorList>
            <person name="Goeker M."/>
        </authorList>
    </citation>
    <scope>NUCLEOTIDE SEQUENCE [LARGE SCALE GENOMIC DNA]</scope>
    <source>
        <strain evidence="3 4">DSM 103526</strain>
    </source>
</reference>
<evidence type="ECO:0000259" key="2">
    <source>
        <dbReference type="Pfam" id="PF07853"/>
    </source>
</evidence>